<evidence type="ECO:0000313" key="1">
    <source>
        <dbReference type="EMBL" id="MDQ0422569.1"/>
    </source>
</evidence>
<dbReference type="Proteomes" id="UP001238496">
    <property type="component" value="Unassembled WGS sequence"/>
</dbReference>
<proteinExistence type="predicted"/>
<comment type="caution">
    <text evidence="1">The sequence shown here is derived from an EMBL/GenBank/DDBJ whole genome shotgun (WGS) entry which is preliminary data.</text>
</comment>
<keyword evidence="2" id="KW-1185">Reference proteome</keyword>
<sequence>MMPIDEHFVHYKALYLYPITVNVRDTYNFQRRSQ</sequence>
<organism evidence="1 2">
    <name type="scientific">Peteryoungia aggregata LMG 23059</name>
    <dbReference type="NCBI Taxonomy" id="1368425"/>
    <lineage>
        <taxon>Bacteria</taxon>
        <taxon>Pseudomonadati</taxon>
        <taxon>Pseudomonadota</taxon>
        <taxon>Alphaproteobacteria</taxon>
        <taxon>Hyphomicrobiales</taxon>
        <taxon>Rhizobiaceae</taxon>
        <taxon>Peteryoungia</taxon>
    </lineage>
</organism>
<reference evidence="1 2" key="1">
    <citation type="submission" date="2023-07" db="EMBL/GenBank/DDBJ databases">
        <title>Genomic Encyclopedia of Type Strains, Phase IV (KMG-IV): sequencing the most valuable type-strain genomes for metagenomic binning, comparative biology and taxonomic classification.</title>
        <authorList>
            <person name="Goeker M."/>
        </authorList>
    </citation>
    <scope>NUCLEOTIDE SEQUENCE [LARGE SCALE GENOMIC DNA]</scope>
    <source>
        <strain evidence="1 2">DSM 1111</strain>
    </source>
</reference>
<evidence type="ECO:0000313" key="2">
    <source>
        <dbReference type="Proteomes" id="UP001238496"/>
    </source>
</evidence>
<dbReference type="EMBL" id="JAUSUW010000011">
    <property type="protein sequence ID" value="MDQ0422569.1"/>
    <property type="molecule type" value="Genomic_DNA"/>
</dbReference>
<protein>
    <submittedName>
        <fullName evidence="1">Uncharacterized protein</fullName>
    </submittedName>
</protein>
<accession>A0ABU0GB35</accession>
<name>A0ABU0GB35_9HYPH</name>
<gene>
    <name evidence="1" type="ORF">J2045_003617</name>
</gene>